<evidence type="ECO:0000256" key="2">
    <source>
        <dbReference type="ARBA" id="ARBA00022723"/>
    </source>
</evidence>
<sequence>MDESRTIDILTNKSTDRHILISFHMNGRMLELSVEPTMRLIDIIRGQLDLTGTKISCGIGRCGACSVMMDGHLVNACLVMAYQVDQSQITTIEGINTNNQLHTIQKAFLEEGGFQCGYCTPGMVMAVKALIYENSNPTEEEIKEALSGNLCRCTGYGGIIRSVQRAIKEGMNKN</sequence>
<dbReference type="InterPro" id="IPR051452">
    <property type="entry name" value="Diverse_Oxidoreductases"/>
</dbReference>
<feature type="domain" description="2Fe-2S ferredoxin-type" evidence="6">
    <location>
        <begin position="19"/>
        <end position="95"/>
    </location>
</feature>
<dbReference type="InterPro" id="IPR006058">
    <property type="entry name" value="2Fe2S_fd_BS"/>
</dbReference>
<keyword evidence="4" id="KW-0408">Iron</keyword>
<protein>
    <submittedName>
        <fullName evidence="7">Xanthine dehydrogenase E subunit</fullName>
    </submittedName>
</protein>
<dbReference type="SUPFAM" id="SSF47741">
    <property type="entry name" value="CO dehydrogenase ISP C-domain like"/>
    <property type="match status" value="1"/>
</dbReference>
<dbReference type="PROSITE" id="PS00197">
    <property type="entry name" value="2FE2S_FER_1"/>
    <property type="match status" value="1"/>
</dbReference>
<dbReference type="RefSeq" id="WP_204498551.1">
    <property type="nucleotide sequence ID" value="NZ_JAFBDR010000007.1"/>
</dbReference>
<dbReference type="Pfam" id="PF00111">
    <property type="entry name" value="Fer2"/>
    <property type="match status" value="1"/>
</dbReference>
<dbReference type="PANTHER" id="PTHR44379">
    <property type="entry name" value="OXIDOREDUCTASE WITH IRON-SULFUR SUBUNIT"/>
    <property type="match status" value="1"/>
</dbReference>
<accession>A0ABS2MZ47</accession>
<keyword evidence="5" id="KW-0411">Iron-sulfur</keyword>
<dbReference type="Proteomes" id="UP001296943">
    <property type="component" value="Unassembled WGS sequence"/>
</dbReference>
<dbReference type="InterPro" id="IPR036010">
    <property type="entry name" value="2Fe-2S_ferredoxin-like_sf"/>
</dbReference>
<dbReference type="PANTHER" id="PTHR44379:SF7">
    <property type="entry name" value="XANTHINE DEHYDROGENASE SUBUNIT E-RELATED"/>
    <property type="match status" value="1"/>
</dbReference>
<evidence type="ECO:0000313" key="8">
    <source>
        <dbReference type="Proteomes" id="UP001296943"/>
    </source>
</evidence>
<proteinExistence type="predicted"/>
<keyword evidence="3" id="KW-0560">Oxidoreductase</keyword>
<dbReference type="EMBL" id="JAFBDR010000007">
    <property type="protein sequence ID" value="MBM7571126.1"/>
    <property type="molecule type" value="Genomic_DNA"/>
</dbReference>
<dbReference type="InterPro" id="IPR036884">
    <property type="entry name" value="2Fe-2S-bd_dom_sf"/>
</dbReference>
<evidence type="ECO:0000256" key="3">
    <source>
        <dbReference type="ARBA" id="ARBA00023002"/>
    </source>
</evidence>
<dbReference type="Gene3D" id="1.10.150.120">
    <property type="entry name" value="[2Fe-2S]-binding domain"/>
    <property type="match status" value="1"/>
</dbReference>
<evidence type="ECO:0000256" key="1">
    <source>
        <dbReference type="ARBA" id="ARBA00022714"/>
    </source>
</evidence>
<evidence type="ECO:0000256" key="4">
    <source>
        <dbReference type="ARBA" id="ARBA00023004"/>
    </source>
</evidence>
<evidence type="ECO:0000259" key="6">
    <source>
        <dbReference type="PROSITE" id="PS51085"/>
    </source>
</evidence>
<keyword evidence="8" id="KW-1185">Reference proteome</keyword>
<dbReference type="Pfam" id="PF01799">
    <property type="entry name" value="Fer2_2"/>
    <property type="match status" value="1"/>
</dbReference>
<dbReference type="InterPro" id="IPR001041">
    <property type="entry name" value="2Fe-2S_ferredoxin-type"/>
</dbReference>
<dbReference type="PROSITE" id="PS51085">
    <property type="entry name" value="2FE2S_FER_2"/>
    <property type="match status" value="1"/>
</dbReference>
<evidence type="ECO:0000313" key="7">
    <source>
        <dbReference type="EMBL" id="MBM7571126.1"/>
    </source>
</evidence>
<organism evidence="7 8">
    <name type="scientific">Aquibacillus albus</name>
    <dbReference type="NCBI Taxonomy" id="1168171"/>
    <lineage>
        <taxon>Bacteria</taxon>
        <taxon>Bacillati</taxon>
        <taxon>Bacillota</taxon>
        <taxon>Bacilli</taxon>
        <taxon>Bacillales</taxon>
        <taxon>Bacillaceae</taxon>
        <taxon>Aquibacillus</taxon>
    </lineage>
</organism>
<keyword evidence="2" id="KW-0479">Metal-binding</keyword>
<dbReference type="InterPro" id="IPR002888">
    <property type="entry name" value="2Fe-2S-bd"/>
</dbReference>
<dbReference type="InterPro" id="IPR012675">
    <property type="entry name" value="Beta-grasp_dom_sf"/>
</dbReference>
<keyword evidence="1" id="KW-0001">2Fe-2S</keyword>
<name>A0ABS2MZ47_9BACI</name>
<comment type="caution">
    <text evidence="7">The sequence shown here is derived from an EMBL/GenBank/DDBJ whole genome shotgun (WGS) entry which is preliminary data.</text>
</comment>
<dbReference type="SUPFAM" id="SSF54292">
    <property type="entry name" value="2Fe-2S ferredoxin-like"/>
    <property type="match status" value="1"/>
</dbReference>
<reference evidence="7 8" key="1">
    <citation type="submission" date="2021-01" db="EMBL/GenBank/DDBJ databases">
        <title>Genomic Encyclopedia of Type Strains, Phase IV (KMG-IV): sequencing the most valuable type-strain genomes for metagenomic binning, comparative biology and taxonomic classification.</title>
        <authorList>
            <person name="Goeker M."/>
        </authorList>
    </citation>
    <scope>NUCLEOTIDE SEQUENCE [LARGE SCALE GENOMIC DNA]</scope>
    <source>
        <strain evidence="7 8">DSM 23711</strain>
    </source>
</reference>
<evidence type="ECO:0000256" key="5">
    <source>
        <dbReference type="ARBA" id="ARBA00023014"/>
    </source>
</evidence>
<dbReference type="Gene3D" id="3.10.20.30">
    <property type="match status" value="1"/>
</dbReference>
<gene>
    <name evidence="7" type="ORF">JOC48_001609</name>
</gene>